<dbReference type="EMBL" id="CAOQHR010000008">
    <property type="protein sequence ID" value="CAI6338745.1"/>
    <property type="molecule type" value="Genomic_DNA"/>
</dbReference>
<reference evidence="1" key="1">
    <citation type="submission" date="2023-01" db="EMBL/GenBank/DDBJ databases">
        <authorList>
            <person name="Van Ghelder C."/>
            <person name="Rancurel C."/>
        </authorList>
    </citation>
    <scope>NUCLEOTIDE SEQUENCE</scope>
    <source>
        <strain evidence="1">CNCM I-4278</strain>
    </source>
</reference>
<keyword evidence="2" id="KW-1185">Reference proteome</keyword>
<name>A0A9W4UMK9_9PLEO</name>
<dbReference type="OrthoDB" id="5118255at2759"/>
<protein>
    <submittedName>
        <fullName evidence="1">Uncharacterized protein</fullName>
    </submittedName>
</protein>
<evidence type="ECO:0000313" key="1">
    <source>
        <dbReference type="EMBL" id="CAI6338745.1"/>
    </source>
</evidence>
<comment type="caution">
    <text evidence="1">The sequence shown here is derived from an EMBL/GenBank/DDBJ whole genome shotgun (WGS) entry which is preliminary data.</text>
</comment>
<evidence type="ECO:0000313" key="2">
    <source>
        <dbReference type="Proteomes" id="UP001152607"/>
    </source>
</evidence>
<organism evidence="1 2">
    <name type="scientific">Periconia digitata</name>
    <dbReference type="NCBI Taxonomy" id="1303443"/>
    <lineage>
        <taxon>Eukaryota</taxon>
        <taxon>Fungi</taxon>
        <taxon>Dikarya</taxon>
        <taxon>Ascomycota</taxon>
        <taxon>Pezizomycotina</taxon>
        <taxon>Dothideomycetes</taxon>
        <taxon>Pleosporomycetidae</taxon>
        <taxon>Pleosporales</taxon>
        <taxon>Massarineae</taxon>
        <taxon>Periconiaceae</taxon>
        <taxon>Periconia</taxon>
    </lineage>
</organism>
<gene>
    <name evidence="1" type="ORF">PDIGIT_LOCUS11879</name>
</gene>
<accession>A0A9W4UMK9</accession>
<sequence>MFISTTLTSGISDILDPKHRKINFAESVNQNFVVQMLRRAWTATPPPPETIQKLGVERALKDWVQDHKATLQKLDKAQHEEYDEGIAQNPDKEDVESEWRRHLVYMYNHLFYDIGGMLPETNCAMGHFHSPNSETWTISYDDKPSPDSEPLATTVVVVKSWPRNIVILPAFLDKGVEVTASREVVDESGTAGEVVSLGSFGARGGTCAWFVKGGMDVTFKVEVGRGGEDLDSERTGVAAVFAVGLLCTDPHGEAQVE</sequence>
<proteinExistence type="predicted"/>
<dbReference type="AlphaFoldDB" id="A0A9W4UMK9"/>
<dbReference type="Proteomes" id="UP001152607">
    <property type="component" value="Unassembled WGS sequence"/>
</dbReference>